<protein>
    <submittedName>
        <fullName evidence="2">Ubiquitin-like domain-containing protein</fullName>
    </submittedName>
</protein>
<name>A0AC34QP50_9BILA</name>
<evidence type="ECO:0000313" key="2">
    <source>
        <dbReference type="WBParaSite" id="JU765_v2.g1800.t1"/>
    </source>
</evidence>
<reference evidence="2" key="1">
    <citation type="submission" date="2022-11" db="UniProtKB">
        <authorList>
            <consortium name="WormBaseParasite"/>
        </authorList>
    </citation>
    <scope>IDENTIFICATION</scope>
</reference>
<evidence type="ECO:0000313" key="1">
    <source>
        <dbReference type="Proteomes" id="UP000887576"/>
    </source>
</evidence>
<sequence>MSSNQKVFDLKLEICERYYCVPDQQLLYNNGDVLEDDKTLEESQIAANNADNPVILIVQSREDGPREMMKMIQNKPRLVGQQFRRIIRCYSTQTAEKLDENNEDIGKNVRTRVFAEPNKKPDGFVPAPYTRTTYGKVKESTNMVHDEYMMMKVIQNKPRLVGQQFRRFIRCYSTQTAEKLDENNEDIGKNVRTRVFAEPNKKPDGFVPAPYTRTTYGKVKESTNMVHDEYMNEGDISGMGARLSDYYWIQDHVKSLKTPTERIDFINPYERPWTRFEKKWHRVFHPELFEPRKAWLISPTPKYYDSLNFFKYITKTKVIDETKIMDGYYSGLVPPTTKFEKRMIESLKVYLNEEEQSSKKVDELLRTLFDDGQMSIAHNVDWIQKYRQSTNERCESFWIRGGFKQMYHELEIWDETGKIDKKIVGKARFIGDDHRRLGELLFTMRDQLAVQLRSKTGLKEVVDWSKKEIVESSIFDERIDINDDVVFNPTVFNLEKDVEPLWQCPGYESDSNEIFKYGRLAIKSTYDLQEQMKKWKINENTDEYDKTNYECMVSTAITSMFNWLNGQAHCFGFTQFNDIEMPFTSQMILSDGKQFMFALGQLNTIAINVEIDGFINRKSNLCFIDGPYNLYDEYDEKTGKFMYENDNGKLVEGLNPKVMSRFLQMLMIGR</sequence>
<proteinExistence type="predicted"/>
<accession>A0AC34QP50</accession>
<organism evidence="1 2">
    <name type="scientific">Panagrolaimus sp. JU765</name>
    <dbReference type="NCBI Taxonomy" id="591449"/>
    <lineage>
        <taxon>Eukaryota</taxon>
        <taxon>Metazoa</taxon>
        <taxon>Ecdysozoa</taxon>
        <taxon>Nematoda</taxon>
        <taxon>Chromadorea</taxon>
        <taxon>Rhabditida</taxon>
        <taxon>Tylenchina</taxon>
        <taxon>Panagrolaimomorpha</taxon>
        <taxon>Panagrolaimoidea</taxon>
        <taxon>Panagrolaimidae</taxon>
        <taxon>Panagrolaimus</taxon>
    </lineage>
</organism>
<dbReference type="WBParaSite" id="JU765_v2.g1800.t1">
    <property type="protein sequence ID" value="JU765_v2.g1800.t1"/>
    <property type="gene ID" value="JU765_v2.g1800"/>
</dbReference>
<dbReference type="Proteomes" id="UP000887576">
    <property type="component" value="Unplaced"/>
</dbReference>